<dbReference type="InterPro" id="IPR032349">
    <property type="entry name" value="DUF4865"/>
</dbReference>
<dbReference type="Pfam" id="PF16157">
    <property type="entry name" value="DUF4865"/>
    <property type="match status" value="1"/>
</dbReference>
<dbReference type="AlphaFoldDB" id="A0A7W2IKX8"/>
<dbReference type="RefSeq" id="WP_182153692.1">
    <property type="nucleotide sequence ID" value="NZ_JACEZU010000005.1"/>
</dbReference>
<organism evidence="1 2">
    <name type="scientific">Rugamonas apoptosis</name>
    <dbReference type="NCBI Taxonomy" id="2758570"/>
    <lineage>
        <taxon>Bacteria</taxon>
        <taxon>Pseudomonadati</taxon>
        <taxon>Pseudomonadota</taxon>
        <taxon>Betaproteobacteria</taxon>
        <taxon>Burkholderiales</taxon>
        <taxon>Oxalobacteraceae</taxon>
        <taxon>Telluria group</taxon>
        <taxon>Rugamonas</taxon>
    </lineage>
</organism>
<gene>
    <name evidence="1" type="ORF">H3H39_12450</name>
</gene>
<keyword evidence="2" id="KW-1185">Reference proteome</keyword>
<reference evidence="1 2" key="1">
    <citation type="submission" date="2020-07" db="EMBL/GenBank/DDBJ databases">
        <title>Novel species isolated from subtropical streams in China.</title>
        <authorList>
            <person name="Lu H."/>
        </authorList>
    </citation>
    <scope>NUCLEOTIDE SEQUENCE [LARGE SCALE GENOMIC DNA]</scope>
    <source>
        <strain evidence="1 2">LX47W</strain>
    </source>
</reference>
<dbReference type="Proteomes" id="UP000573499">
    <property type="component" value="Unassembled WGS sequence"/>
</dbReference>
<proteinExistence type="predicted"/>
<protein>
    <submittedName>
        <fullName evidence="1">DUF4865 family protein</fullName>
    </submittedName>
</protein>
<evidence type="ECO:0000313" key="1">
    <source>
        <dbReference type="EMBL" id="MBA5687857.1"/>
    </source>
</evidence>
<dbReference type="EMBL" id="JACEZU010000005">
    <property type="protein sequence ID" value="MBA5687857.1"/>
    <property type="molecule type" value="Genomic_DNA"/>
</dbReference>
<sequence>MMAMQYSFVLPADYDMEIIRERIASKGHMLDDFPGLAFKAYLSADRSRGATAENLYAPFYLWREPEAMHAFVNGPGFAGVAQAFGWPSIKTWTVWHHWLGDEISQARYARRIVKPIAPYTALAALREQEDAEANALRESGALAVVVGFEPGSWSLVQFSLWRSVIDTAPQTGEQRYAVGHMSVPGSGERK</sequence>
<name>A0A7W2IKX8_9BURK</name>
<accession>A0A7W2IKX8</accession>
<evidence type="ECO:0000313" key="2">
    <source>
        <dbReference type="Proteomes" id="UP000573499"/>
    </source>
</evidence>
<comment type="caution">
    <text evidence="1">The sequence shown here is derived from an EMBL/GenBank/DDBJ whole genome shotgun (WGS) entry which is preliminary data.</text>
</comment>